<comment type="caution">
    <text evidence="2">The sequence shown here is derived from an EMBL/GenBank/DDBJ whole genome shotgun (WGS) entry which is preliminary data.</text>
</comment>
<dbReference type="OrthoDB" id="978645at2"/>
<feature type="chain" id="PRO_5020663304" description="Outer membrane protein beta-barrel domain-containing protein" evidence="1">
    <location>
        <begin position="23"/>
        <end position="157"/>
    </location>
</feature>
<sequence>MKKIVAIIIFACAVAVCNESKAQNLGSNYKTAIGAKGYFGDGSIGGINIKHFMQNNTALEGGVYFRSNFVLLEGMYEWHGNIEGARGLHWYTGPGAWLGFVTKGESDVLFALKGTIGLDYKFTGAPIDIAFDVNPTFSLTPDTNFDFYAGIAFRFAL</sequence>
<evidence type="ECO:0000313" key="2">
    <source>
        <dbReference type="EMBL" id="RXK85389.1"/>
    </source>
</evidence>
<dbReference type="AlphaFoldDB" id="A0A4Q1DA86"/>
<protein>
    <recommendedName>
        <fullName evidence="4">Outer membrane protein beta-barrel domain-containing protein</fullName>
    </recommendedName>
</protein>
<accession>A0A4Q1DA86</accession>
<keyword evidence="3" id="KW-1185">Reference proteome</keyword>
<evidence type="ECO:0000313" key="3">
    <source>
        <dbReference type="Proteomes" id="UP000290545"/>
    </source>
</evidence>
<dbReference type="EMBL" id="SDHZ01000001">
    <property type="protein sequence ID" value="RXK85389.1"/>
    <property type="molecule type" value="Genomic_DNA"/>
</dbReference>
<dbReference type="RefSeq" id="WP_129001141.1">
    <property type="nucleotide sequence ID" value="NZ_SDHZ01000001.1"/>
</dbReference>
<feature type="signal peptide" evidence="1">
    <location>
        <begin position="1"/>
        <end position="22"/>
    </location>
</feature>
<evidence type="ECO:0008006" key="4">
    <source>
        <dbReference type="Google" id="ProtNLM"/>
    </source>
</evidence>
<organism evidence="2 3">
    <name type="scientific">Filimonas effusa</name>
    <dbReference type="NCBI Taxonomy" id="2508721"/>
    <lineage>
        <taxon>Bacteria</taxon>
        <taxon>Pseudomonadati</taxon>
        <taxon>Bacteroidota</taxon>
        <taxon>Chitinophagia</taxon>
        <taxon>Chitinophagales</taxon>
        <taxon>Chitinophagaceae</taxon>
        <taxon>Filimonas</taxon>
    </lineage>
</organism>
<name>A0A4Q1DA86_9BACT</name>
<keyword evidence="1" id="KW-0732">Signal</keyword>
<gene>
    <name evidence="2" type="ORF">ESB13_00765</name>
</gene>
<dbReference type="Proteomes" id="UP000290545">
    <property type="component" value="Unassembled WGS sequence"/>
</dbReference>
<proteinExistence type="predicted"/>
<evidence type="ECO:0000256" key="1">
    <source>
        <dbReference type="SAM" id="SignalP"/>
    </source>
</evidence>
<reference evidence="2 3" key="1">
    <citation type="submission" date="2019-01" db="EMBL/GenBank/DDBJ databases">
        <title>Filimonas sp. strain TTM-71.</title>
        <authorList>
            <person name="Chen W.-M."/>
        </authorList>
    </citation>
    <scope>NUCLEOTIDE SEQUENCE [LARGE SCALE GENOMIC DNA]</scope>
    <source>
        <strain evidence="2 3">TTM-71</strain>
    </source>
</reference>